<evidence type="ECO:0000256" key="1">
    <source>
        <dbReference type="SAM" id="Coils"/>
    </source>
</evidence>
<proteinExistence type="predicted"/>
<keyword evidence="5" id="KW-1185">Reference proteome</keyword>
<evidence type="ECO:0000313" key="5">
    <source>
        <dbReference type="Proteomes" id="UP000239709"/>
    </source>
</evidence>
<dbReference type="Proteomes" id="UP000239709">
    <property type="component" value="Chromosome"/>
</dbReference>
<dbReference type="EMBL" id="CP027666">
    <property type="protein sequence ID" value="AVO33698.1"/>
    <property type="molecule type" value="Genomic_DNA"/>
</dbReference>
<sequence length="1355" mass="141872">MATQELKAKLLLEAETKGADGIKEIVSELEALAQEGGEAAPKFQELADNLREMDEQARAVDTFAELRREVAATAKSMDEAAANVDRLAAELAQAGQATQQNAAAQAKANRDLEVARDQQKALKDAVAQTRAELRQQREALQSGGDGGAVYAERIKDSASQLKVLVDEQKRSAEQVKALASANKAAAAESRAAAQAEKALADEYARSVQSAGQLSGVLGDQNRSLTQARQALDAAGISTQGLSDEQAELVASLKRAERQAQEYVAVVRDMHAEADSLGPALEATFKQLGMRGVAQITAEIERLQAAMRSLKGQKLLPEDSARASAELQRRIEALRGEMRGVEGDSRGASKAIDALGNASTSAGSKLGAAAHKALAWTGAMVGLNELRELGKKVLDTGSAFEQLERRLTGILGSADKARQAMAMLKQLAQDTPFDVQGLTDAYAKLSAFGLQPTREQMLAIADTAAKLGGGTEALTGVTLALGQAWTKGKLQGEEILQLAERGVPVWDLLAKATGKNVQELQKLSEAGLLGRDVILKLLDAMGSASAGASADLMASYAGAVQRAQDALQEFFNMVAQSGVLKYLTEQIQGLLAEFDRLKATGELQQWATKIGKGFIDIANAAQGVIGVLRAMAPVITLAAKAYAGMKLAEVAAGLTGVIVKGEGAAGALKQIASASIPAKVGLASVAVVAANLAVQVAGIIKNYGAYRAELAKHAAIQASINQLEDQKAKKLKAISDATGVVVKSMQDLDDAVAAGKLVFDQASGSYLSAEQAQKKLAGAVKDTVAQMAAADATTIVAAFNNANAAAGETENAIKKLAEQLKFKDVRGSSGFVLAMEELRSKGTLTAKQVGEAWQQALAKLSTGELGALRANLQEAARTGVITAKQLAEANDQILSSSFSRLGVNAAQALGKISEGAQEAINSVGLVADAAEAAGVKTTEAARAIEMAFMAAIPKADSLEAVAELEKQLKALGSAGKLSADGIKRTQEALDKQRATIEDQLPGIQSLGEALRQLGVKPQAELKALAASAKEAFDKVKASGTATPREINEAWKAMAEAAIAANNGVADSAIQSQAAAHGFAIKTDDAGKSIIESMKKAEEATRAVGAAAQSAAEQMDGMANVAWKAGGDLVAQARAHNAALGELKGTWIDATAAASRYSSEMAELVYNANKNTEDMRREHAQLVDQMEALARQQQQLQDQGNGAARGVEDLRLRLVELDGTEEEVARARMERDKANILRQRALLDLELKRAMLRQDDEEAARLREEIALYNEQLVLLDQVFAKEEKQRKAKASNAGGERSGGGSSGSSDSSSGGIGAGTGTGGSATYNITVNANGINDPVQLARKLVPVLKKMDRLAQ</sequence>
<dbReference type="PANTHER" id="PTHR38812:SF2">
    <property type="entry name" value="MU-LIKE PROPHAGE FLUMU PROTEIN GP42"/>
    <property type="match status" value="1"/>
</dbReference>
<feature type="compositionally biased region" description="Gly residues" evidence="2">
    <location>
        <begin position="1310"/>
        <end position="1320"/>
    </location>
</feature>
<dbReference type="OrthoDB" id="6745079at2"/>
<dbReference type="InterPro" id="IPR013491">
    <property type="entry name" value="Tape_meas_N"/>
</dbReference>
<dbReference type="NCBIfam" id="TIGR02675">
    <property type="entry name" value="tape_meas_nterm"/>
    <property type="match status" value="1"/>
</dbReference>
<reference evidence="4 5" key="1">
    <citation type="submission" date="2018-03" db="EMBL/GenBank/DDBJ databases">
        <title>Genome sequencing of Ottowia sp.</title>
        <authorList>
            <person name="Kim S.-J."/>
            <person name="Heo J."/>
            <person name="Kwon S.-W."/>
        </authorList>
    </citation>
    <scope>NUCLEOTIDE SEQUENCE [LARGE SCALE GENOMIC DNA]</scope>
    <source>
        <strain evidence="4 5">KADR8-3</strain>
    </source>
</reference>
<name>A0A2S0MCV9_9BURK</name>
<dbReference type="KEGG" id="otk:C6570_05065"/>
<dbReference type="RefSeq" id="WP_106702255.1">
    <property type="nucleotide sequence ID" value="NZ_CP027666.1"/>
</dbReference>
<feature type="coiled-coil region" evidence="1">
    <location>
        <begin position="1170"/>
        <end position="1277"/>
    </location>
</feature>
<evidence type="ECO:0000259" key="3">
    <source>
        <dbReference type="Pfam" id="PF20155"/>
    </source>
</evidence>
<dbReference type="Pfam" id="PF20155">
    <property type="entry name" value="TMP_3"/>
    <property type="match status" value="1"/>
</dbReference>
<evidence type="ECO:0000256" key="2">
    <source>
        <dbReference type="SAM" id="MobiDB-lite"/>
    </source>
</evidence>
<feature type="coiled-coil region" evidence="1">
    <location>
        <begin position="77"/>
        <end position="139"/>
    </location>
</feature>
<dbReference type="PANTHER" id="PTHR38812">
    <property type="entry name" value="MU-LIKE PROPHAGE FLUMU PROTEIN GP42"/>
    <property type="match status" value="1"/>
</dbReference>
<dbReference type="InterPro" id="IPR053058">
    <property type="entry name" value="Mulikevirus_tape_measure"/>
</dbReference>
<keyword evidence="1" id="KW-0175">Coiled coil</keyword>
<protein>
    <recommendedName>
        <fullName evidence="3">Tape measure protein N-terminal domain-containing protein</fullName>
    </recommendedName>
</protein>
<gene>
    <name evidence="4" type="ORF">C6570_05065</name>
</gene>
<feature type="region of interest" description="Disordered" evidence="2">
    <location>
        <begin position="1285"/>
        <end position="1326"/>
    </location>
</feature>
<accession>A0A2S0MCV9</accession>
<organism evidence="4 5">
    <name type="scientific">Ottowia oryzae</name>
    <dbReference type="NCBI Taxonomy" id="2109914"/>
    <lineage>
        <taxon>Bacteria</taxon>
        <taxon>Pseudomonadati</taxon>
        <taxon>Pseudomonadota</taxon>
        <taxon>Betaproteobacteria</taxon>
        <taxon>Burkholderiales</taxon>
        <taxon>Comamonadaceae</taxon>
        <taxon>Ottowia</taxon>
    </lineage>
</organism>
<feature type="coiled-coil region" evidence="1">
    <location>
        <begin position="252"/>
        <end position="343"/>
    </location>
</feature>
<evidence type="ECO:0000313" key="4">
    <source>
        <dbReference type="EMBL" id="AVO33698.1"/>
    </source>
</evidence>
<feature type="domain" description="Tape measure protein N-terminal" evidence="3">
    <location>
        <begin position="391"/>
        <end position="573"/>
    </location>
</feature>